<evidence type="ECO:0000259" key="3">
    <source>
        <dbReference type="PROSITE" id="PS50977"/>
    </source>
</evidence>
<comment type="caution">
    <text evidence="4">The sequence shown here is derived from an EMBL/GenBank/DDBJ whole genome shotgun (WGS) entry which is preliminary data.</text>
</comment>
<protein>
    <recommendedName>
        <fullName evidence="3">HTH tetR-type domain-containing protein</fullName>
    </recommendedName>
</protein>
<name>A0ABP3PUY0_9PROT</name>
<dbReference type="PRINTS" id="PR00455">
    <property type="entry name" value="HTHTETR"/>
</dbReference>
<organism evidence="4 5">
    <name type="scientific">Craurococcus roseus</name>
    <dbReference type="NCBI Taxonomy" id="77585"/>
    <lineage>
        <taxon>Bacteria</taxon>
        <taxon>Pseudomonadati</taxon>
        <taxon>Pseudomonadota</taxon>
        <taxon>Alphaproteobacteria</taxon>
        <taxon>Acetobacterales</taxon>
        <taxon>Acetobacteraceae</taxon>
        <taxon>Craurococcus</taxon>
    </lineage>
</organism>
<evidence type="ECO:0000313" key="5">
    <source>
        <dbReference type="Proteomes" id="UP001501588"/>
    </source>
</evidence>
<dbReference type="EMBL" id="BAAAFZ010000012">
    <property type="protein sequence ID" value="GAA0576118.1"/>
    <property type="molecule type" value="Genomic_DNA"/>
</dbReference>
<dbReference type="PANTHER" id="PTHR30055">
    <property type="entry name" value="HTH-TYPE TRANSCRIPTIONAL REGULATOR RUTR"/>
    <property type="match status" value="1"/>
</dbReference>
<dbReference type="Proteomes" id="UP001501588">
    <property type="component" value="Unassembled WGS sequence"/>
</dbReference>
<evidence type="ECO:0000313" key="4">
    <source>
        <dbReference type="EMBL" id="GAA0576118.1"/>
    </source>
</evidence>
<dbReference type="SUPFAM" id="SSF46689">
    <property type="entry name" value="Homeodomain-like"/>
    <property type="match status" value="1"/>
</dbReference>
<proteinExistence type="predicted"/>
<reference evidence="5" key="1">
    <citation type="journal article" date="2019" name="Int. J. Syst. Evol. Microbiol.">
        <title>The Global Catalogue of Microorganisms (GCM) 10K type strain sequencing project: providing services to taxonomists for standard genome sequencing and annotation.</title>
        <authorList>
            <consortium name="The Broad Institute Genomics Platform"/>
            <consortium name="The Broad Institute Genome Sequencing Center for Infectious Disease"/>
            <person name="Wu L."/>
            <person name="Ma J."/>
        </authorList>
    </citation>
    <scope>NUCLEOTIDE SEQUENCE [LARGE SCALE GENOMIC DNA]</scope>
    <source>
        <strain evidence="5">JCM 9933</strain>
    </source>
</reference>
<dbReference type="InterPro" id="IPR050109">
    <property type="entry name" value="HTH-type_TetR-like_transc_reg"/>
</dbReference>
<dbReference type="PROSITE" id="PS50977">
    <property type="entry name" value="HTH_TETR_2"/>
    <property type="match status" value="1"/>
</dbReference>
<dbReference type="InterPro" id="IPR009057">
    <property type="entry name" value="Homeodomain-like_sf"/>
</dbReference>
<dbReference type="PANTHER" id="PTHR30055:SF223">
    <property type="entry name" value="HTH-TYPE TRANSCRIPTIONAL REGULATOR UIDR"/>
    <property type="match status" value="1"/>
</dbReference>
<evidence type="ECO:0000256" key="1">
    <source>
        <dbReference type="ARBA" id="ARBA00023125"/>
    </source>
</evidence>
<feature type="domain" description="HTH tetR-type" evidence="3">
    <location>
        <begin position="1"/>
        <end position="60"/>
    </location>
</feature>
<dbReference type="Pfam" id="PF00440">
    <property type="entry name" value="TetR_N"/>
    <property type="match status" value="1"/>
</dbReference>
<dbReference type="InterPro" id="IPR001647">
    <property type="entry name" value="HTH_TetR"/>
</dbReference>
<dbReference type="Gene3D" id="1.10.357.10">
    <property type="entry name" value="Tetracycline Repressor, domain 2"/>
    <property type="match status" value="1"/>
</dbReference>
<feature type="DNA-binding region" description="H-T-H motif" evidence="2">
    <location>
        <begin position="23"/>
        <end position="42"/>
    </location>
</feature>
<evidence type="ECO:0000256" key="2">
    <source>
        <dbReference type="PROSITE-ProRule" id="PRU00335"/>
    </source>
</evidence>
<keyword evidence="5" id="KW-1185">Reference proteome</keyword>
<accession>A0ABP3PUY0</accession>
<sequence length="177" mass="18486">MTVDAIVEAAVRVLLAEGHARLTTRRVADVAGVSVGSLYQYFPNRQSLVAEVIRRKVDEGVRCLEDAAARADGPVPEAVAAVMEAFAAEKRRGLALTAALRGPKAEMEWRRALADGARRAEGVLAGLLARMLSRPLSAAEAARLSLAVAGLEGAVATAAERDPQAFADPGFGALDIG</sequence>
<gene>
    <name evidence="4" type="ORF">GCM10009416_13490</name>
</gene>
<keyword evidence="1 2" id="KW-0238">DNA-binding</keyword>
<dbReference type="RefSeq" id="WP_343894426.1">
    <property type="nucleotide sequence ID" value="NZ_BAAAFZ010000012.1"/>
</dbReference>